<dbReference type="GO" id="GO:0051301">
    <property type="term" value="P:cell division"/>
    <property type="evidence" value="ECO:0007669"/>
    <property type="project" value="UniProtKB-KW"/>
</dbReference>
<feature type="domain" description="Anaphase-promoting complex subunit 1 C-terminal" evidence="8">
    <location>
        <begin position="1576"/>
        <end position="1644"/>
    </location>
</feature>
<keyword evidence="4" id="KW-0498">Mitosis</keyword>
<evidence type="ECO:0000256" key="5">
    <source>
        <dbReference type="ARBA" id="ARBA00023306"/>
    </source>
</evidence>
<evidence type="ECO:0000256" key="3">
    <source>
        <dbReference type="ARBA" id="ARBA00022737"/>
    </source>
</evidence>
<evidence type="ECO:0000259" key="8">
    <source>
        <dbReference type="Pfam" id="PF18122"/>
    </source>
</evidence>
<feature type="domain" description="Anaphase-promoting complex subunit 1 middle" evidence="9">
    <location>
        <begin position="533"/>
        <end position="694"/>
    </location>
</feature>
<evidence type="ECO:0000256" key="4">
    <source>
        <dbReference type="ARBA" id="ARBA00022776"/>
    </source>
</evidence>
<dbReference type="Gene3D" id="1.25.10.10">
    <property type="entry name" value="Leucine-rich Repeat Variant"/>
    <property type="match status" value="2"/>
</dbReference>
<dbReference type="InterPro" id="IPR046794">
    <property type="entry name" value="Apc1_MidN"/>
</dbReference>
<evidence type="ECO:0000256" key="1">
    <source>
        <dbReference type="ARBA" id="ARBA00010547"/>
    </source>
</evidence>
<dbReference type="GO" id="GO:0070979">
    <property type="term" value="P:protein K11-linked ubiquitination"/>
    <property type="evidence" value="ECO:0007669"/>
    <property type="project" value="TreeGrafter"/>
</dbReference>
<dbReference type="InterPro" id="IPR024990">
    <property type="entry name" value="Apc1"/>
</dbReference>
<feature type="domain" description="Anaphase-promoting complex subunit 1 N-terminal" evidence="7">
    <location>
        <begin position="67"/>
        <end position="192"/>
    </location>
</feature>
<feature type="compositionally biased region" description="Low complexity" evidence="6">
    <location>
        <begin position="246"/>
        <end position="259"/>
    </location>
</feature>
<dbReference type="Pfam" id="PF12859">
    <property type="entry name" value="ANAPC1"/>
    <property type="match status" value="2"/>
</dbReference>
<feature type="compositionally biased region" description="Polar residues" evidence="6">
    <location>
        <begin position="235"/>
        <end position="245"/>
    </location>
</feature>
<dbReference type="GO" id="GO:0007091">
    <property type="term" value="P:metaphase/anaphase transition of mitotic cell cycle"/>
    <property type="evidence" value="ECO:0007669"/>
    <property type="project" value="TreeGrafter"/>
</dbReference>
<dbReference type="InterPro" id="IPR041221">
    <property type="entry name" value="APC1_C"/>
</dbReference>
<protein>
    <submittedName>
        <fullName evidence="11">1562_t:CDS:1</fullName>
    </submittedName>
</protein>
<comment type="caution">
    <text evidence="11">The sequence shown here is derived from an EMBL/GenBank/DDBJ whole genome shotgun (WGS) entry which is preliminary data.</text>
</comment>
<evidence type="ECO:0000259" key="9">
    <source>
        <dbReference type="Pfam" id="PF20518"/>
    </source>
</evidence>
<feature type="domain" description="Anaphase-promoting complex subunit 1 middle" evidence="9">
    <location>
        <begin position="747"/>
        <end position="802"/>
    </location>
</feature>
<name>A0A9N8V0Z6_9GLOM</name>
<feature type="domain" description="Anaphase-promoting complex subunit 1 beta-sandwich" evidence="10">
    <location>
        <begin position="1436"/>
        <end position="1533"/>
    </location>
</feature>
<dbReference type="GO" id="GO:0060090">
    <property type="term" value="F:molecular adaptor activity"/>
    <property type="evidence" value="ECO:0007669"/>
    <property type="project" value="TreeGrafter"/>
</dbReference>
<reference evidence="11" key="1">
    <citation type="submission" date="2021-06" db="EMBL/GenBank/DDBJ databases">
        <authorList>
            <person name="Kallberg Y."/>
            <person name="Tangrot J."/>
            <person name="Rosling A."/>
        </authorList>
    </citation>
    <scope>NUCLEOTIDE SEQUENCE</scope>
    <source>
        <strain evidence="11">AZ414A</strain>
    </source>
</reference>
<dbReference type="EMBL" id="CAJVPK010000014">
    <property type="protein sequence ID" value="CAG8433353.1"/>
    <property type="molecule type" value="Genomic_DNA"/>
</dbReference>
<proteinExistence type="inferred from homology"/>
<accession>A0A9N8V0Z6</accession>
<evidence type="ECO:0000313" key="11">
    <source>
        <dbReference type="EMBL" id="CAG8433353.1"/>
    </source>
</evidence>
<keyword evidence="5" id="KW-0131">Cell cycle</keyword>
<evidence type="ECO:0000259" key="10">
    <source>
        <dbReference type="Pfam" id="PF21282"/>
    </source>
</evidence>
<dbReference type="PANTHER" id="PTHR12827">
    <property type="entry name" value="MEIOTIC CHECKPOINT REGULATOR TSG24 FAMILY MEMBER"/>
    <property type="match status" value="1"/>
</dbReference>
<dbReference type="Pfam" id="PF21282">
    <property type="entry name" value="APC1_3rd"/>
    <property type="match status" value="1"/>
</dbReference>
<gene>
    <name evidence="11" type="ORF">DEBURN_LOCUS428</name>
</gene>
<keyword evidence="12" id="KW-1185">Reference proteome</keyword>
<comment type="similarity">
    <text evidence="1">Belongs to the APC1 family.</text>
</comment>
<dbReference type="Pfam" id="PF20518">
    <property type="entry name" value="Apc1_MidN"/>
    <property type="match status" value="2"/>
</dbReference>
<dbReference type="InterPro" id="IPR049255">
    <property type="entry name" value="Apc1_N"/>
</dbReference>
<feature type="domain" description="Anaphase-promoting complex subunit 1 N-terminal" evidence="7">
    <location>
        <begin position="419"/>
        <end position="518"/>
    </location>
</feature>
<dbReference type="InterPro" id="IPR011989">
    <property type="entry name" value="ARM-like"/>
</dbReference>
<sequence>MEIRVLGKFVPFGEQHIKSKDITETSSQKLYNQSHDFFQKCETNDSFVGTSNSNYILYEGFDPSTKNSNESKNVDEELFIKNNTVVWSRCNVLQKSFKFDEPVLQALFVWFNAKKASMNSNEMHDSKITNRLERQRALFVLFQDYARVYFLDGQHFLIRLPSPVRHAWAMNCGVILQCTVDEKKSSLNNFPSGSLPMLYSLLDPLEEIKSVSIADKIMLDELKVNIKGKTQRNNSMKKFENQNFASSSSPRPMRSRSSSNVRADTLQNFDGRKSIEDSFQNVDGRNSLNSLQSLDRFLYYDHDEMLNELRIKSDSKSEVFLELIWTESIAKIEKLEKSDVFIVHDYVGNEILSTRLQFYDILFFKEVTKLELWIGYGNPIPLNYDIEMIKSEFDFEDNKEWENKSIPRETLQLQYRKYLTSKQSHHQFSSDTVITELRDWVHNRTNLVFFNNKIVRISLNFIPSSKLVRSCLEALSFALPTNLFFEFKAEYMLFQYGTEKEDSKIQRETEWESFIIVLLSFFQLNERKLSGKETEETKESDWDFLIASSKHSKFNFDNHFLCLRPSITKENYTMINLLEKSQILRKKNYDHRKRLEENLSSFLPSILFSLHLIYQDLRLNVLSQKFVNDIIPLLLQLAIFLDLDIYVDYYQQNYGLHQKLKIKKVHIMKLNLNNDHPFFMPPDIFKWILKCLRYGIEKNENFPSIKSIGPTFSIPNIQENLIHEFECSRIQKINSIYKKLVTEGEKSMILEIVNVGYFIKDIDSLPFGIVVPLREAIRKCREKPPANWPGEAYILIGREDLAELSYGVPIGYIHTRGNKMEPKPQKVQRLLKSCDVVKTDFPNPDLRFVFEFKEFLKIIEKSSLINFGYVKKKSSNQNEEIPPQVLERVQAQCLKNFSQPVGRGILTYGTATPIVTEPFPIPGISLTIKVLPINILVQIDRAIRFPESIEWPEFHDGVAAGLRIPSTFTIEGSWISLNKPKELNNSHAGFLLGLGLNGHLKSMATWQAVDYLMKTPKHDITTIALVLGLTASYIGTMNNEITKFVAVHVTAMFPPKSTSLNVSPLVQTASILGCGLLYMETCNRYMSQIMLAEISTKALKTPDNFETDFTEGYSLAAGLALGFINLGKGDNALESLDLDLFKELRTYINGGKGFTKKSTIISSGGGGSGYNTNENNVNITSPGATIALGLLYLKTNKINIANKIPIPETEFYLDYVRPDFLLIRILAKNLIMWDNIQSSTSWVKSHVPQYMNTKLELRRRIDCENLESIKRAYYFILAGACFSMSLKFAGSSDKNALKCLLYYLDFFMKLESERTLATFDSNITLSAIRICLNVLVVSTSIVAAGSGNLEVMRRIRKLHKKDVDISNSNSYGSHMITSMALGFLCLGGGNYTLSTSNKAIAGLVSSLFPRYPIEPYDNRAYLQAFRHLWVLAVEKRCLILRDIETREACHVPVKITFKDLYNTEIVTRADGVKEFHVDSKTKESVAPCLLPESEFIQKIEIDSPRYWSIQLEFGKNSEYDHRFWNNPTLYVKRKTGHLTYAEDPQGLRDLFARIFPDGKSLLGSKDSLLKNQQKLDFIRIFSSDPQVQAFSRYLCEDFKINVDDVGIDLSTFCNSILSECLNADKVEAIQIYLELYQIQRNLEKM</sequence>
<dbReference type="GO" id="GO:0031145">
    <property type="term" value="P:anaphase-promoting complex-dependent catabolic process"/>
    <property type="evidence" value="ECO:0007669"/>
    <property type="project" value="TreeGrafter"/>
</dbReference>
<dbReference type="PANTHER" id="PTHR12827:SF3">
    <property type="entry name" value="ANAPHASE-PROMOTING COMPLEX SUBUNIT 1"/>
    <property type="match status" value="1"/>
</dbReference>
<dbReference type="Proteomes" id="UP000789706">
    <property type="component" value="Unassembled WGS sequence"/>
</dbReference>
<dbReference type="OrthoDB" id="26401at2759"/>
<organism evidence="11 12">
    <name type="scientific">Diversispora eburnea</name>
    <dbReference type="NCBI Taxonomy" id="1213867"/>
    <lineage>
        <taxon>Eukaryota</taxon>
        <taxon>Fungi</taxon>
        <taxon>Fungi incertae sedis</taxon>
        <taxon>Mucoromycota</taxon>
        <taxon>Glomeromycotina</taxon>
        <taxon>Glomeromycetes</taxon>
        <taxon>Diversisporales</taxon>
        <taxon>Diversisporaceae</taxon>
        <taxon>Diversispora</taxon>
    </lineage>
</organism>
<keyword evidence="2" id="KW-0132">Cell division</keyword>
<evidence type="ECO:0000256" key="2">
    <source>
        <dbReference type="ARBA" id="ARBA00022618"/>
    </source>
</evidence>
<dbReference type="GO" id="GO:0005680">
    <property type="term" value="C:anaphase-promoting complex"/>
    <property type="evidence" value="ECO:0007669"/>
    <property type="project" value="InterPro"/>
</dbReference>
<evidence type="ECO:0000313" key="12">
    <source>
        <dbReference type="Proteomes" id="UP000789706"/>
    </source>
</evidence>
<dbReference type="Pfam" id="PF18122">
    <property type="entry name" value="APC1_C"/>
    <property type="match status" value="1"/>
</dbReference>
<evidence type="ECO:0000256" key="6">
    <source>
        <dbReference type="SAM" id="MobiDB-lite"/>
    </source>
</evidence>
<evidence type="ECO:0000259" key="7">
    <source>
        <dbReference type="Pfam" id="PF12859"/>
    </source>
</evidence>
<dbReference type="InterPro" id="IPR048971">
    <property type="entry name" value="Apc1_3rd"/>
</dbReference>
<feature type="region of interest" description="Disordered" evidence="6">
    <location>
        <begin position="235"/>
        <end position="262"/>
    </location>
</feature>
<keyword evidence="3" id="KW-0677">Repeat</keyword>